<feature type="compositionally biased region" description="Low complexity" evidence="1">
    <location>
        <begin position="221"/>
        <end position="231"/>
    </location>
</feature>
<dbReference type="SUPFAM" id="SSF56112">
    <property type="entry name" value="Protein kinase-like (PK-like)"/>
    <property type="match status" value="1"/>
</dbReference>
<dbReference type="Gene3D" id="1.10.510.10">
    <property type="entry name" value="Transferase(Phosphotransferase) domain 1"/>
    <property type="match status" value="1"/>
</dbReference>
<reference evidence="3 4" key="1">
    <citation type="journal article" date="2023" name="Commun. Biol.">
        <title>Reorganization of the ancestral sex-determining regions during the evolution of trioecy in Pleodorina starrii.</title>
        <authorList>
            <person name="Takahashi K."/>
            <person name="Suzuki S."/>
            <person name="Kawai-Toyooka H."/>
            <person name="Yamamoto K."/>
            <person name="Hamaji T."/>
            <person name="Ootsuki R."/>
            <person name="Yamaguchi H."/>
            <person name="Kawachi M."/>
            <person name="Higashiyama T."/>
            <person name="Nozaki H."/>
        </authorList>
    </citation>
    <scope>NUCLEOTIDE SEQUENCE [LARGE SCALE GENOMIC DNA]</scope>
    <source>
        <strain evidence="3 4">NIES-4479</strain>
    </source>
</reference>
<dbReference type="GO" id="GO:0005524">
    <property type="term" value="F:ATP binding"/>
    <property type="evidence" value="ECO:0007669"/>
    <property type="project" value="InterPro"/>
</dbReference>
<evidence type="ECO:0000259" key="2">
    <source>
        <dbReference type="PROSITE" id="PS50011"/>
    </source>
</evidence>
<keyword evidence="4" id="KW-1185">Reference proteome</keyword>
<feature type="compositionally biased region" description="Low complexity" evidence="1">
    <location>
        <begin position="151"/>
        <end position="160"/>
    </location>
</feature>
<evidence type="ECO:0000313" key="4">
    <source>
        <dbReference type="Proteomes" id="UP001165080"/>
    </source>
</evidence>
<sequence length="578" mass="60835">MASLELPFETLDVYTHPAFVAHARLHRPRLLADASDAKRAANPDLHECGCTCALCKEQRRITQQQRLAGEDVMHPPAAAAAAAAPTATTAAAATAATAGDAKRQQHSPAAASASAASASCGGASAAASSNNLTSSGGAISSSNEDEDTRNSNNSSGSAAAAAATKAKSPLSSPSLDECCGGPSSFITSATAAAAAANLTAHDLPVFDFSRPPPPPAGGDGTSSSGGDESPSLLCDPPKRHDAQNRTVWKWRWSRGGGQELVAKVLPCHSAHRAAEIRTARAAGGRFPTRSGRLAPITTVREATREARMAHAVPDGLFVQPLGVFLRRCALAGGPRDAGHDLEVVIVYPYHRHGSSGDYILRLAMGLAVAVAKGQQKQLGLPEVACGCGGGKCYLCRDYSGVTATETAEPEDAAAELATEVYGMCLDMFGLADRTHCNGFIIHDLKPENMVKTEPTGRYRFIDAEYVAQSPPGGGVCKTTYLGTDYYAAPEQQTRRWSEPRSDVFACGRSIRRIVDTCTFAFRKVLLESGWLEAQERAQVAFLAVVEPLTQLEKACVRTAARRRPTAAAAFDMILRYLG</sequence>
<feature type="domain" description="Protein kinase" evidence="2">
    <location>
        <begin position="208"/>
        <end position="577"/>
    </location>
</feature>
<dbReference type="PROSITE" id="PS50011">
    <property type="entry name" value="PROTEIN_KINASE_DOM"/>
    <property type="match status" value="1"/>
</dbReference>
<feature type="region of interest" description="Disordered" evidence="1">
    <location>
        <begin position="205"/>
        <end position="240"/>
    </location>
</feature>
<name>A0A9W6BXX3_9CHLO</name>
<dbReference type="GO" id="GO:0004672">
    <property type="term" value="F:protein kinase activity"/>
    <property type="evidence" value="ECO:0007669"/>
    <property type="project" value="InterPro"/>
</dbReference>
<feature type="region of interest" description="Disordered" evidence="1">
    <location>
        <begin position="128"/>
        <end position="160"/>
    </location>
</feature>
<evidence type="ECO:0000313" key="3">
    <source>
        <dbReference type="EMBL" id="GLC59885.1"/>
    </source>
</evidence>
<protein>
    <recommendedName>
        <fullName evidence="2">Protein kinase domain-containing protein</fullName>
    </recommendedName>
</protein>
<accession>A0A9W6BXX3</accession>
<evidence type="ECO:0000256" key="1">
    <source>
        <dbReference type="SAM" id="MobiDB-lite"/>
    </source>
</evidence>
<dbReference type="EMBL" id="BRXU01000030">
    <property type="protein sequence ID" value="GLC59885.1"/>
    <property type="molecule type" value="Genomic_DNA"/>
</dbReference>
<dbReference type="AlphaFoldDB" id="A0A9W6BXX3"/>
<dbReference type="InterPro" id="IPR011009">
    <property type="entry name" value="Kinase-like_dom_sf"/>
</dbReference>
<dbReference type="InterPro" id="IPR000719">
    <property type="entry name" value="Prot_kinase_dom"/>
</dbReference>
<comment type="caution">
    <text evidence="3">The sequence shown here is derived from an EMBL/GenBank/DDBJ whole genome shotgun (WGS) entry which is preliminary data.</text>
</comment>
<dbReference type="Proteomes" id="UP001165080">
    <property type="component" value="Unassembled WGS sequence"/>
</dbReference>
<organism evidence="3 4">
    <name type="scientific">Pleodorina starrii</name>
    <dbReference type="NCBI Taxonomy" id="330485"/>
    <lineage>
        <taxon>Eukaryota</taxon>
        <taxon>Viridiplantae</taxon>
        <taxon>Chlorophyta</taxon>
        <taxon>core chlorophytes</taxon>
        <taxon>Chlorophyceae</taxon>
        <taxon>CS clade</taxon>
        <taxon>Chlamydomonadales</taxon>
        <taxon>Volvocaceae</taxon>
        <taxon>Pleodorina</taxon>
    </lineage>
</organism>
<feature type="compositionally biased region" description="Low complexity" evidence="1">
    <location>
        <begin position="128"/>
        <end position="138"/>
    </location>
</feature>
<gene>
    <name evidence="3" type="primary">PLEST010941</name>
    <name evidence="3" type="ORF">PLESTB_001548900</name>
</gene>
<proteinExistence type="predicted"/>